<dbReference type="EMBL" id="JABXBU010000002">
    <property type="protein sequence ID" value="KAF8793826.1"/>
    <property type="molecule type" value="Genomic_DNA"/>
</dbReference>
<evidence type="ECO:0000259" key="1">
    <source>
        <dbReference type="Pfam" id="PF20700"/>
    </source>
</evidence>
<organism evidence="2 3">
    <name type="scientific">Argiope bruennichi</name>
    <name type="common">Wasp spider</name>
    <name type="synonym">Aranea bruennichi</name>
    <dbReference type="NCBI Taxonomy" id="94029"/>
    <lineage>
        <taxon>Eukaryota</taxon>
        <taxon>Metazoa</taxon>
        <taxon>Ecdysozoa</taxon>
        <taxon>Arthropoda</taxon>
        <taxon>Chelicerata</taxon>
        <taxon>Arachnida</taxon>
        <taxon>Araneae</taxon>
        <taxon>Araneomorphae</taxon>
        <taxon>Entelegynae</taxon>
        <taxon>Araneoidea</taxon>
        <taxon>Araneidae</taxon>
        <taxon>Argiope</taxon>
    </lineage>
</organism>
<protein>
    <recommendedName>
        <fullName evidence="1">Mutator-like transposase domain-containing protein</fullName>
    </recommendedName>
</protein>
<dbReference type="AlphaFoldDB" id="A0A8T0FSS3"/>
<dbReference type="Proteomes" id="UP000807504">
    <property type="component" value="Unassembled WGS sequence"/>
</dbReference>
<evidence type="ECO:0000313" key="2">
    <source>
        <dbReference type="EMBL" id="KAF8793826.1"/>
    </source>
</evidence>
<keyword evidence="3" id="KW-1185">Reference proteome</keyword>
<dbReference type="InterPro" id="IPR049012">
    <property type="entry name" value="Mutator_transp_dom"/>
</dbReference>
<reference evidence="2" key="1">
    <citation type="journal article" date="2020" name="bioRxiv">
        <title>Chromosome-level reference genome of the European wasp spider Argiope bruennichi: a resource for studies on range expansion and evolutionary adaptation.</title>
        <authorList>
            <person name="Sheffer M.M."/>
            <person name="Hoppe A."/>
            <person name="Krehenwinkel H."/>
            <person name="Uhl G."/>
            <person name="Kuss A.W."/>
            <person name="Jensen L."/>
            <person name="Jensen C."/>
            <person name="Gillespie R.G."/>
            <person name="Hoff K.J."/>
            <person name="Prost S."/>
        </authorList>
    </citation>
    <scope>NUCLEOTIDE SEQUENCE</scope>
</reference>
<comment type="caution">
    <text evidence="2">The sequence shown here is derived from an EMBL/GenBank/DDBJ whole genome shotgun (WGS) entry which is preliminary data.</text>
</comment>
<proteinExistence type="predicted"/>
<accession>A0A8T0FSS3</accession>
<dbReference type="Pfam" id="PF20700">
    <property type="entry name" value="Mutator"/>
    <property type="match status" value="1"/>
</dbReference>
<reference evidence="2" key="2">
    <citation type="submission" date="2020-06" db="EMBL/GenBank/DDBJ databases">
        <authorList>
            <person name="Sheffer M."/>
        </authorList>
    </citation>
    <scope>NUCLEOTIDE SEQUENCE</scope>
</reference>
<sequence length="132" mass="15143">MMKAVEGAVSLNDNVRDISVTLDGTWQKRGHSSMNGVIKATSLDTEKVIDFECLSKHCFTCKNKSKQMQEIISQMLRGTVIPNRCEPFPRTNMEEFSRHQDYLPLARRPSKNTILVPERLSFQCATCFEWTN</sequence>
<evidence type="ECO:0000313" key="3">
    <source>
        <dbReference type="Proteomes" id="UP000807504"/>
    </source>
</evidence>
<name>A0A8T0FSS3_ARGBR</name>
<gene>
    <name evidence="2" type="ORF">HNY73_001864</name>
</gene>
<feature type="domain" description="Mutator-like transposase" evidence="1">
    <location>
        <begin position="12"/>
        <end position="69"/>
    </location>
</feature>